<dbReference type="AlphaFoldDB" id="A0A7K0C7Y2"/>
<feature type="region of interest" description="Disordered" evidence="1">
    <location>
        <begin position="1"/>
        <end position="28"/>
    </location>
</feature>
<dbReference type="Pfam" id="PF03793">
    <property type="entry name" value="PASTA"/>
    <property type="match status" value="2"/>
</dbReference>
<dbReference type="PROSITE" id="PS51178">
    <property type="entry name" value="PASTA"/>
    <property type="match status" value="2"/>
</dbReference>
<dbReference type="Proteomes" id="UP000487268">
    <property type="component" value="Unassembled WGS sequence"/>
</dbReference>
<feature type="domain" description="PASTA" evidence="3">
    <location>
        <begin position="177"/>
        <end position="236"/>
    </location>
</feature>
<keyword evidence="2" id="KW-0812">Transmembrane</keyword>
<dbReference type="EMBL" id="WEGH01000006">
    <property type="protein sequence ID" value="MQY09545.1"/>
    <property type="molecule type" value="Genomic_DNA"/>
</dbReference>
<keyword evidence="2" id="KW-1133">Transmembrane helix</keyword>
<dbReference type="Gene3D" id="3.30.10.20">
    <property type="match status" value="2"/>
</dbReference>
<evidence type="ECO:0000256" key="2">
    <source>
        <dbReference type="SAM" id="Phobius"/>
    </source>
</evidence>
<keyword evidence="5" id="KW-1185">Reference proteome</keyword>
<protein>
    <recommendedName>
        <fullName evidence="3">PASTA domain-containing protein</fullName>
    </recommendedName>
</protein>
<evidence type="ECO:0000313" key="4">
    <source>
        <dbReference type="EMBL" id="MQY09545.1"/>
    </source>
</evidence>
<dbReference type="RefSeq" id="WP_153541527.1">
    <property type="nucleotide sequence ID" value="NZ_WEGH01000006.1"/>
</dbReference>
<evidence type="ECO:0000259" key="3">
    <source>
        <dbReference type="PROSITE" id="PS51178"/>
    </source>
</evidence>
<feature type="region of interest" description="Disordered" evidence="1">
    <location>
        <begin position="59"/>
        <end position="111"/>
    </location>
</feature>
<reference evidence="4 5" key="1">
    <citation type="submission" date="2019-10" db="EMBL/GenBank/DDBJ databases">
        <title>Actinomadura rubteroloni sp. nov. and Actinomadura macrotermitis sp. nov., isolated from the gut of fungus growing-termite Macrotermes natalensis.</title>
        <authorList>
            <person name="Benndorf R."/>
            <person name="Martin K."/>
            <person name="Kuefner M."/>
            <person name="De Beer W."/>
            <person name="Kaster A.-K."/>
            <person name="Vollmers J."/>
            <person name="Poulsen M."/>
            <person name="Beemelmanns C."/>
        </authorList>
    </citation>
    <scope>NUCLEOTIDE SEQUENCE [LARGE SCALE GENOMIC DNA]</scope>
    <source>
        <strain evidence="4 5">RB68</strain>
    </source>
</reference>
<feature type="domain" description="PASTA" evidence="3">
    <location>
        <begin position="104"/>
        <end position="170"/>
    </location>
</feature>
<keyword evidence="2" id="KW-0472">Membrane</keyword>
<sequence>MPEQRPQDTAVDAVIGPGGPQDERRTGPEMSPRAILLLGGGATAAVVVVLALTMLFGGHPSRNSSADRPSEIQTASASTAPQPSSSGGTPTTGTAIGPATPPPAVPQATVPQLSGLGSMTAVGRLAARQIPLGSLIRVPSAQPAGLVLRSFPAPGTALTPGMPVTLYVSGGQGGAVTGSRVVVPYFTGLTEEQARIAAGGLGLTVTTTGTGMVTAQQPAPGTVRLRGSAVTLNLGG</sequence>
<dbReference type="CDD" id="cd06577">
    <property type="entry name" value="PASTA_pknB"/>
    <property type="match status" value="1"/>
</dbReference>
<gene>
    <name evidence="4" type="ORF">ACRB68_76710</name>
</gene>
<feature type="transmembrane region" description="Helical" evidence="2">
    <location>
        <begin position="34"/>
        <end position="56"/>
    </location>
</feature>
<organism evidence="4 5">
    <name type="scientific">Actinomadura macrotermitis</name>
    <dbReference type="NCBI Taxonomy" id="2585200"/>
    <lineage>
        <taxon>Bacteria</taxon>
        <taxon>Bacillati</taxon>
        <taxon>Actinomycetota</taxon>
        <taxon>Actinomycetes</taxon>
        <taxon>Streptosporangiales</taxon>
        <taxon>Thermomonosporaceae</taxon>
        <taxon>Actinomadura</taxon>
    </lineage>
</organism>
<dbReference type="OrthoDB" id="3483593at2"/>
<name>A0A7K0C7Y2_9ACTN</name>
<dbReference type="InterPro" id="IPR005543">
    <property type="entry name" value="PASTA_dom"/>
</dbReference>
<proteinExistence type="predicted"/>
<evidence type="ECO:0000313" key="5">
    <source>
        <dbReference type="Proteomes" id="UP000487268"/>
    </source>
</evidence>
<comment type="caution">
    <text evidence="4">The sequence shown here is derived from an EMBL/GenBank/DDBJ whole genome shotgun (WGS) entry which is preliminary data.</text>
</comment>
<dbReference type="SMART" id="SM00740">
    <property type="entry name" value="PASTA"/>
    <property type="match status" value="2"/>
</dbReference>
<accession>A0A7K0C7Y2</accession>
<feature type="compositionally biased region" description="Low complexity" evidence="1">
    <location>
        <begin position="73"/>
        <end position="98"/>
    </location>
</feature>
<dbReference type="SUPFAM" id="SSF54184">
    <property type="entry name" value="Penicillin-binding protein 2x (pbp-2x), c-terminal domain"/>
    <property type="match status" value="1"/>
</dbReference>
<evidence type="ECO:0000256" key="1">
    <source>
        <dbReference type="SAM" id="MobiDB-lite"/>
    </source>
</evidence>